<dbReference type="Gene3D" id="3.40.190.170">
    <property type="entry name" value="Bacterial extracellular solute-binding protein, family 7"/>
    <property type="match status" value="1"/>
</dbReference>
<accession>A0A0F5HRW4</accession>
<name>A0A0F5HRW4_BACTR</name>
<dbReference type="NCBIfam" id="TIGR00787">
    <property type="entry name" value="dctP"/>
    <property type="match status" value="1"/>
</dbReference>
<feature type="signal peptide" evidence="5">
    <location>
        <begin position="1"/>
        <end position="22"/>
    </location>
</feature>
<dbReference type="InterPro" id="IPR018389">
    <property type="entry name" value="DctP_fam"/>
</dbReference>
<keyword evidence="3" id="KW-0813">Transport</keyword>
<dbReference type="EMBL" id="JWIR02000071">
    <property type="protein sequence ID" value="KKB35575.1"/>
    <property type="molecule type" value="Genomic_DNA"/>
</dbReference>
<dbReference type="CDD" id="cd13676">
    <property type="entry name" value="PBP2_TRAP_DctP2_like"/>
    <property type="match status" value="1"/>
</dbReference>
<evidence type="ECO:0000256" key="1">
    <source>
        <dbReference type="ARBA" id="ARBA00004196"/>
    </source>
</evidence>
<dbReference type="InterPro" id="IPR004682">
    <property type="entry name" value="TRAP_DctP"/>
</dbReference>
<comment type="similarity">
    <text evidence="2">Belongs to the bacterial solute-binding protein 7 family.</text>
</comment>
<dbReference type="PANTHER" id="PTHR33376">
    <property type="match status" value="1"/>
</dbReference>
<keyword evidence="7" id="KW-1185">Reference proteome</keyword>
<keyword evidence="4 5" id="KW-0732">Signal</keyword>
<dbReference type="AlphaFoldDB" id="A0A0F5HRW4"/>
<dbReference type="PANTHER" id="PTHR33376:SF4">
    <property type="entry name" value="SIALIC ACID-BINDING PERIPLASMIC PROTEIN SIAP"/>
    <property type="match status" value="1"/>
</dbReference>
<dbReference type="STRING" id="1221996.QY95_03428"/>
<dbReference type="Pfam" id="PF03480">
    <property type="entry name" value="DctP"/>
    <property type="match status" value="1"/>
</dbReference>
<dbReference type="PIRSF" id="PIRSF006470">
    <property type="entry name" value="DctB"/>
    <property type="match status" value="1"/>
</dbReference>
<evidence type="ECO:0000256" key="4">
    <source>
        <dbReference type="ARBA" id="ARBA00022729"/>
    </source>
</evidence>
<evidence type="ECO:0000256" key="2">
    <source>
        <dbReference type="ARBA" id="ARBA00009023"/>
    </source>
</evidence>
<evidence type="ECO:0000256" key="5">
    <source>
        <dbReference type="SAM" id="SignalP"/>
    </source>
</evidence>
<organism evidence="6 7">
    <name type="scientific">Bacillus thermotolerans</name>
    <name type="common">Quasibacillus thermotolerans</name>
    <dbReference type="NCBI Taxonomy" id="1221996"/>
    <lineage>
        <taxon>Bacteria</taxon>
        <taxon>Bacillati</taxon>
        <taxon>Bacillota</taxon>
        <taxon>Bacilli</taxon>
        <taxon>Bacillales</taxon>
        <taxon>Bacillaceae</taxon>
        <taxon>Bacillus</taxon>
    </lineage>
</organism>
<dbReference type="RefSeq" id="WP_039235885.1">
    <property type="nucleotide sequence ID" value="NZ_JWIR02000071.1"/>
</dbReference>
<evidence type="ECO:0000313" key="7">
    <source>
        <dbReference type="Proteomes" id="UP000031563"/>
    </source>
</evidence>
<dbReference type="Proteomes" id="UP000031563">
    <property type="component" value="Unassembled WGS sequence"/>
</dbReference>
<accession>A0A0F5HRE2</accession>
<comment type="caution">
    <text evidence="6">The sequence shown here is derived from an EMBL/GenBank/DDBJ whole genome shotgun (WGS) entry which is preliminary data.</text>
</comment>
<proteinExistence type="inferred from homology"/>
<reference evidence="6" key="1">
    <citation type="submission" date="2015-02" db="EMBL/GenBank/DDBJ databases">
        <title>Genome Assembly of Bacillaceae bacterium MTCC 8252.</title>
        <authorList>
            <person name="Verma A."/>
            <person name="Khatri I."/>
            <person name="Mual P."/>
            <person name="Subramanian S."/>
            <person name="Krishnamurthi S."/>
        </authorList>
    </citation>
    <scope>NUCLEOTIDE SEQUENCE [LARGE SCALE GENOMIC DNA]</scope>
    <source>
        <strain evidence="6">MTCC 8252</strain>
    </source>
</reference>
<dbReference type="InterPro" id="IPR038404">
    <property type="entry name" value="TRAP_DctP_sf"/>
</dbReference>
<evidence type="ECO:0000256" key="3">
    <source>
        <dbReference type="ARBA" id="ARBA00022448"/>
    </source>
</evidence>
<protein>
    <submittedName>
        <fullName evidence="6">TRAP-type C4-dicarboxylate transport system, periplasmic component</fullName>
    </submittedName>
</protein>
<feature type="chain" id="PRO_5039494017" evidence="5">
    <location>
        <begin position="23"/>
        <end position="335"/>
    </location>
</feature>
<dbReference type="GO" id="GO:0030288">
    <property type="term" value="C:outer membrane-bounded periplasmic space"/>
    <property type="evidence" value="ECO:0007669"/>
    <property type="project" value="InterPro"/>
</dbReference>
<dbReference type="GO" id="GO:0055085">
    <property type="term" value="P:transmembrane transport"/>
    <property type="evidence" value="ECO:0007669"/>
    <property type="project" value="InterPro"/>
</dbReference>
<comment type="subcellular location">
    <subcellularLocation>
        <location evidence="1">Cell envelope</location>
    </subcellularLocation>
</comment>
<dbReference type="NCBIfam" id="NF037995">
    <property type="entry name" value="TRAP_S1"/>
    <property type="match status" value="1"/>
</dbReference>
<dbReference type="OrthoDB" id="9776801at2"/>
<dbReference type="PROSITE" id="PS51257">
    <property type="entry name" value="PROKAR_LIPOPROTEIN"/>
    <property type="match status" value="1"/>
</dbReference>
<sequence>MKKYFAYLIVTFLVILSGCSNTGTTGEAKAGPKAEYVLRLGHLQTETHPYHKGALRFKELVEKESNGRIQIDIFPSSQLGNGRDQIEGAQIGSIHFHIGSVAPVTNFAPKFNVLNLPYLFESREHAFRVLDGEIGKEIASGLENKGLLNLGYMENGWRHFTNNKNPIKNSDDAARLKLRVQESPPYISFINALESTPVPIPFGELYTALEQKVVDGQENPLAQIYLNKLHEVQKYLTLSAHNYDAAIFITSKTTFDTLPPDLQKVIEESSKEAIQYQRELAKAEEKKLLEQLRTSDIEIEENPDLDSFRKAVEPVYKEFEESIGKDLIEEIKNLK</sequence>
<gene>
    <name evidence="6" type="ORF">QY95_03428</name>
</gene>
<evidence type="ECO:0000313" key="6">
    <source>
        <dbReference type="EMBL" id="KKB35575.1"/>
    </source>
</evidence>